<organism evidence="9 10">
    <name type="scientific">Aphis craccivora</name>
    <name type="common">Cowpea aphid</name>
    <dbReference type="NCBI Taxonomy" id="307492"/>
    <lineage>
        <taxon>Eukaryota</taxon>
        <taxon>Metazoa</taxon>
        <taxon>Ecdysozoa</taxon>
        <taxon>Arthropoda</taxon>
        <taxon>Hexapoda</taxon>
        <taxon>Insecta</taxon>
        <taxon>Pterygota</taxon>
        <taxon>Neoptera</taxon>
        <taxon>Paraneoptera</taxon>
        <taxon>Hemiptera</taxon>
        <taxon>Sternorrhyncha</taxon>
        <taxon>Aphidomorpha</taxon>
        <taxon>Aphidoidea</taxon>
        <taxon>Aphididae</taxon>
        <taxon>Aphidini</taxon>
        <taxon>Aphis</taxon>
        <taxon>Aphis</taxon>
    </lineage>
</organism>
<evidence type="ECO:0000256" key="4">
    <source>
        <dbReference type="ARBA" id="ARBA00022722"/>
    </source>
</evidence>
<evidence type="ECO:0000256" key="1">
    <source>
        <dbReference type="ARBA" id="ARBA00001968"/>
    </source>
</evidence>
<evidence type="ECO:0000256" key="6">
    <source>
        <dbReference type="ARBA" id="ARBA00022801"/>
    </source>
</evidence>
<keyword evidence="10" id="KW-1185">Reference proteome</keyword>
<dbReference type="PANTHER" id="PTHR22930:SF292">
    <property type="entry name" value="DDE TNP4 DOMAIN-CONTAINING PROTEIN"/>
    <property type="match status" value="1"/>
</dbReference>
<dbReference type="Pfam" id="PF13359">
    <property type="entry name" value="DDE_Tnp_4"/>
    <property type="match status" value="1"/>
</dbReference>
<dbReference type="OrthoDB" id="6592110at2759"/>
<comment type="cofactor">
    <cofactor evidence="1">
        <name>a divalent metal cation</name>
        <dbReference type="ChEBI" id="CHEBI:60240"/>
    </cofactor>
</comment>
<reference evidence="9 10" key="1">
    <citation type="submission" date="2019-08" db="EMBL/GenBank/DDBJ databases">
        <title>Whole genome of Aphis craccivora.</title>
        <authorList>
            <person name="Voronova N.V."/>
            <person name="Shulinski R.S."/>
            <person name="Bandarenka Y.V."/>
            <person name="Zhorov D.G."/>
            <person name="Warner D."/>
        </authorList>
    </citation>
    <scope>NUCLEOTIDE SEQUENCE [LARGE SCALE GENOMIC DNA]</scope>
    <source>
        <strain evidence="9">180601</strain>
        <tissue evidence="9">Whole Body</tissue>
    </source>
</reference>
<dbReference type="PANTHER" id="PTHR22930">
    <property type="match status" value="1"/>
</dbReference>
<evidence type="ECO:0000256" key="7">
    <source>
        <dbReference type="ARBA" id="ARBA00023242"/>
    </source>
</evidence>
<dbReference type="GO" id="GO:0004518">
    <property type="term" value="F:nuclease activity"/>
    <property type="evidence" value="ECO:0007669"/>
    <property type="project" value="UniProtKB-KW"/>
</dbReference>
<keyword evidence="6" id="KW-0378">Hydrolase</keyword>
<proteinExistence type="inferred from homology"/>
<keyword evidence="7" id="KW-0539">Nucleus</keyword>
<comment type="caution">
    <text evidence="9">The sequence shown here is derived from an EMBL/GenBank/DDBJ whole genome shotgun (WGS) entry which is preliminary data.</text>
</comment>
<gene>
    <name evidence="9" type="ORF">FWK35_00027125</name>
</gene>
<dbReference type="InterPro" id="IPR045249">
    <property type="entry name" value="HARBI1-like"/>
</dbReference>
<accession>A0A6G0W4J2</accession>
<evidence type="ECO:0000259" key="8">
    <source>
        <dbReference type="Pfam" id="PF13359"/>
    </source>
</evidence>
<dbReference type="Proteomes" id="UP000478052">
    <property type="component" value="Unassembled WGS sequence"/>
</dbReference>
<feature type="non-terminal residue" evidence="9">
    <location>
        <position position="1"/>
    </location>
</feature>
<protein>
    <submittedName>
        <fullName evidence="9">Protein ALP1-like</fullName>
    </submittedName>
</protein>
<evidence type="ECO:0000256" key="2">
    <source>
        <dbReference type="ARBA" id="ARBA00004123"/>
    </source>
</evidence>
<dbReference type="GO" id="GO:0016787">
    <property type="term" value="F:hydrolase activity"/>
    <property type="evidence" value="ECO:0007669"/>
    <property type="project" value="UniProtKB-KW"/>
</dbReference>
<dbReference type="GO" id="GO:0005634">
    <property type="term" value="C:nucleus"/>
    <property type="evidence" value="ECO:0007669"/>
    <property type="project" value="UniProtKB-SubCell"/>
</dbReference>
<dbReference type="InterPro" id="IPR027806">
    <property type="entry name" value="HARBI1_dom"/>
</dbReference>
<name>A0A6G0W4J2_APHCR</name>
<evidence type="ECO:0000313" key="10">
    <source>
        <dbReference type="Proteomes" id="UP000478052"/>
    </source>
</evidence>
<dbReference type="GO" id="GO:0046872">
    <property type="term" value="F:metal ion binding"/>
    <property type="evidence" value="ECO:0007669"/>
    <property type="project" value="UniProtKB-KW"/>
</dbReference>
<evidence type="ECO:0000256" key="3">
    <source>
        <dbReference type="ARBA" id="ARBA00006958"/>
    </source>
</evidence>
<sequence>QNISNFVFFLNHLQEMNTSLDKKKMLLINQLKNTKARITNYMLVTNLYNDLDFKCHFRLTRNSVEVLMHKVKPFYISVSKIGRSKVEFNKATLMTIWYMSNTETFRQVGDRFGLSRGLSCRTIHKYIRAISKLIDDFIIWPLAINFLVLKQVANIKTVQKFKNLRINYMPNTVGCIDGCHIRIHPPKDKRSDYTNRKMFQSIVLLAVCNAQLEFTYIFTGWPGSSHDARVFKNSSLGNTLMNNAQEIMSKELHILRDSAFPLLDNLMVPYKATHILSDREKLFNRRLSSTRVVIEQAFGLLLGRFRRLKSIESKTIEMMSLTVTAACVLHNLTLKNNDTMEIEDTDSDLNFLNEEIHQDFGGPIAVTQRQGINKRNNLTSW</sequence>
<dbReference type="EMBL" id="VUJU01009463">
    <property type="protein sequence ID" value="KAF0720239.1"/>
    <property type="molecule type" value="Genomic_DNA"/>
</dbReference>
<keyword evidence="4" id="KW-0540">Nuclease</keyword>
<evidence type="ECO:0000313" key="9">
    <source>
        <dbReference type="EMBL" id="KAF0720239.1"/>
    </source>
</evidence>
<keyword evidence="5" id="KW-0479">Metal-binding</keyword>
<comment type="subcellular location">
    <subcellularLocation>
        <location evidence="2">Nucleus</location>
    </subcellularLocation>
</comment>
<dbReference type="AlphaFoldDB" id="A0A6G0W4J2"/>
<evidence type="ECO:0000256" key="5">
    <source>
        <dbReference type="ARBA" id="ARBA00022723"/>
    </source>
</evidence>
<comment type="similarity">
    <text evidence="3">Belongs to the HARBI1 family.</text>
</comment>
<feature type="domain" description="DDE Tnp4" evidence="8">
    <location>
        <begin position="176"/>
        <end position="331"/>
    </location>
</feature>